<dbReference type="GO" id="GO:0000281">
    <property type="term" value="P:mitotic cytokinesis"/>
    <property type="evidence" value="ECO:0007669"/>
    <property type="project" value="InterPro"/>
</dbReference>
<dbReference type="AlphaFoldDB" id="A0A9D4IWX5"/>
<feature type="region of interest" description="Disordered" evidence="1">
    <location>
        <begin position="626"/>
        <end position="705"/>
    </location>
</feature>
<dbReference type="GO" id="GO:0008017">
    <property type="term" value="F:microtubule binding"/>
    <property type="evidence" value="ECO:0007669"/>
    <property type="project" value="TreeGrafter"/>
</dbReference>
<feature type="region of interest" description="Disordered" evidence="1">
    <location>
        <begin position="1"/>
        <end position="555"/>
    </location>
</feature>
<feature type="compositionally biased region" description="Basic and acidic residues" evidence="1">
    <location>
        <begin position="656"/>
        <end position="705"/>
    </location>
</feature>
<name>A0A9D4IWX5_DREPO</name>
<feature type="compositionally biased region" description="Basic and acidic residues" evidence="1">
    <location>
        <begin position="299"/>
        <end position="343"/>
    </location>
</feature>
<evidence type="ECO:0000256" key="1">
    <source>
        <dbReference type="SAM" id="MobiDB-lite"/>
    </source>
</evidence>
<keyword evidence="3" id="KW-1185">Reference proteome</keyword>
<organism evidence="2 3">
    <name type="scientific">Dreissena polymorpha</name>
    <name type="common">Zebra mussel</name>
    <name type="synonym">Mytilus polymorpha</name>
    <dbReference type="NCBI Taxonomy" id="45954"/>
    <lineage>
        <taxon>Eukaryota</taxon>
        <taxon>Metazoa</taxon>
        <taxon>Spiralia</taxon>
        <taxon>Lophotrochozoa</taxon>
        <taxon>Mollusca</taxon>
        <taxon>Bivalvia</taxon>
        <taxon>Autobranchia</taxon>
        <taxon>Heteroconchia</taxon>
        <taxon>Euheterodonta</taxon>
        <taxon>Imparidentia</taxon>
        <taxon>Neoheterodontei</taxon>
        <taxon>Myida</taxon>
        <taxon>Dreissenoidea</taxon>
        <taxon>Dreissenidae</taxon>
        <taxon>Dreissena</taxon>
    </lineage>
</organism>
<gene>
    <name evidence="2" type="ORF">DPMN_165353</name>
</gene>
<feature type="compositionally biased region" description="Basic and acidic residues" evidence="1">
    <location>
        <begin position="497"/>
        <end position="512"/>
    </location>
</feature>
<feature type="compositionally biased region" description="Basic and acidic residues" evidence="1">
    <location>
        <begin position="759"/>
        <end position="777"/>
    </location>
</feature>
<dbReference type="InterPro" id="IPR026106">
    <property type="entry name" value="MAP9"/>
</dbReference>
<dbReference type="Proteomes" id="UP000828390">
    <property type="component" value="Unassembled WGS sequence"/>
</dbReference>
<dbReference type="GO" id="GO:1902412">
    <property type="term" value="P:regulation of mitotic cytokinesis"/>
    <property type="evidence" value="ECO:0007669"/>
    <property type="project" value="TreeGrafter"/>
</dbReference>
<dbReference type="OrthoDB" id="6156221at2759"/>
<sequence>MDTPDASVYSATTKRQREQLPKTSLQQELNAKMKERKKLGLSADLTSEESSGLDSEEENSLTMEFRARTTIRSDRPSSAKRRGKLDLGDTLKPGEANRFLKTAKKDQMSTLRESPPLKGSSGFPKDNSPGRDIDKMFGTLASKGRTSPSPLDSRFGMDTVDAPIYSAKHRKSPAEDGMLTGSRKSPVSPSLGLLPSGKNAPARELTKEEKIFGVKTGPGKDRESPKEKEWKAPNFRQSPVLGQERATPSPDIGKAGRKTPDIGLQTITESPRPVPRTLAKDTKLKSRDSSPRSLSLESPKSERPKPKVDIFGGKKDKTIEFADEPEKTPSSRERRRFGREEKPLTPGRKTPTKAGEPTGRTTPTLRKSPALSGRLTPTSAKASKTAEEPKKKEPGLFDFLTEDKKDDKKEEKKESTPKPRLGRDRRQTNLKKSESHDSITEELGAADQPSILEESTRDQRIPVDQSSVCADLDKDPDRERVRKEEKEKQFAGYSNQRSDRKEAADIISRVEDAQSQDPKQMTKQRPASAKADTLVKPQPRHSLPGSRPSSAVASERLEMFNTTMSIRQTIFEEWRMAKAKEIKQKKLEEEKKKEAEEKKKQKEKQDKVLENRASYEAWMKERGKSFVEEQKLKKKEEEKKLKKEEEEKHNKKKDAKKNFEKWKESKDALIIEEHKKAIEEKHKKKQEERAKQKDKEKTNETAFKGWKERKDKVIEQNVAKQKEAKLEIKKKEEEEQKEKERQAMRDYNDWLKKKEIQEKKDALRQHHHSDDIYDDYKPAWSPASKIIPCGR</sequence>
<reference evidence="2" key="1">
    <citation type="journal article" date="2019" name="bioRxiv">
        <title>The Genome of the Zebra Mussel, Dreissena polymorpha: A Resource for Invasive Species Research.</title>
        <authorList>
            <person name="McCartney M.A."/>
            <person name="Auch B."/>
            <person name="Kono T."/>
            <person name="Mallez S."/>
            <person name="Zhang Y."/>
            <person name="Obille A."/>
            <person name="Becker A."/>
            <person name="Abrahante J.E."/>
            <person name="Garbe J."/>
            <person name="Badalamenti J.P."/>
            <person name="Herman A."/>
            <person name="Mangelson H."/>
            <person name="Liachko I."/>
            <person name="Sullivan S."/>
            <person name="Sone E.D."/>
            <person name="Koren S."/>
            <person name="Silverstein K.A.T."/>
            <person name="Beckman K.B."/>
            <person name="Gohl D.M."/>
        </authorList>
    </citation>
    <scope>NUCLEOTIDE SEQUENCE</scope>
    <source>
        <strain evidence="2">Duluth1</strain>
        <tissue evidence="2">Whole animal</tissue>
    </source>
</reference>
<feature type="region of interest" description="Disordered" evidence="1">
    <location>
        <begin position="583"/>
        <end position="611"/>
    </location>
</feature>
<evidence type="ECO:0000313" key="2">
    <source>
        <dbReference type="EMBL" id="KAH3787233.1"/>
    </source>
</evidence>
<dbReference type="GO" id="GO:0090307">
    <property type="term" value="P:mitotic spindle assembly"/>
    <property type="evidence" value="ECO:0007669"/>
    <property type="project" value="TreeGrafter"/>
</dbReference>
<evidence type="ECO:0008006" key="4">
    <source>
        <dbReference type="Google" id="ProtNLM"/>
    </source>
</evidence>
<feature type="compositionally biased region" description="Basic and acidic residues" evidence="1">
    <location>
        <begin position="65"/>
        <end position="77"/>
    </location>
</feature>
<dbReference type="GO" id="GO:0000235">
    <property type="term" value="C:astral microtubule"/>
    <property type="evidence" value="ECO:0007669"/>
    <property type="project" value="TreeGrafter"/>
</dbReference>
<protein>
    <recommendedName>
        <fullName evidence="4">Microtubule-associated protein 9</fullName>
    </recommendedName>
</protein>
<proteinExistence type="predicted"/>
<accession>A0A9D4IWX5</accession>
<dbReference type="EMBL" id="JAIWYP010000008">
    <property type="protein sequence ID" value="KAH3787233.1"/>
    <property type="molecule type" value="Genomic_DNA"/>
</dbReference>
<dbReference type="PANTHER" id="PTHR14739:SF9">
    <property type="entry name" value="MICROTUBULE-ASSOCIATED PROTEIN 9"/>
    <property type="match status" value="1"/>
</dbReference>
<feature type="compositionally biased region" description="Basic and acidic residues" evidence="1">
    <location>
        <begin position="471"/>
        <end position="489"/>
    </location>
</feature>
<feature type="compositionally biased region" description="Basic and acidic residues" evidence="1">
    <location>
        <begin position="626"/>
        <end position="649"/>
    </location>
</feature>
<evidence type="ECO:0000313" key="3">
    <source>
        <dbReference type="Proteomes" id="UP000828390"/>
    </source>
</evidence>
<feature type="compositionally biased region" description="Basic and acidic residues" evidence="1">
    <location>
        <begin position="384"/>
        <end position="439"/>
    </location>
</feature>
<comment type="caution">
    <text evidence="2">The sequence shown here is derived from an EMBL/GenBank/DDBJ whole genome shotgun (WGS) entry which is preliminary data.</text>
</comment>
<feature type="compositionally biased region" description="Polar residues" evidence="1">
    <location>
        <begin position="513"/>
        <end position="525"/>
    </location>
</feature>
<feature type="compositionally biased region" description="Low complexity" evidence="1">
    <location>
        <begin position="185"/>
        <end position="197"/>
    </location>
</feature>
<feature type="compositionally biased region" description="Basic and acidic residues" evidence="1">
    <location>
        <begin position="204"/>
        <end position="231"/>
    </location>
</feature>
<feature type="region of interest" description="Disordered" evidence="1">
    <location>
        <begin position="759"/>
        <end position="791"/>
    </location>
</feature>
<dbReference type="PANTHER" id="PTHR14739">
    <property type="entry name" value="MICROTUBULE-ASSOCIATED PROTEIN 9"/>
    <property type="match status" value="1"/>
</dbReference>
<feature type="compositionally biased region" description="Basic and acidic residues" evidence="1">
    <location>
        <begin position="583"/>
        <end position="610"/>
    </location>
</feature>
<reference evidence="2" key="2">
    <citation type="submission" date="2020-11" db="EMBL/GenBank/DDBJ databases">
        <authorList>
            <person name="McCartney M.A."/>
            <person name="Auch B."/>
            <person name="Kono T."/>
            <person name="Mallez S."/>
            <person name="Becker A."/>
            <person name="Gohl D.M."/>
            <person name="Silverstein K.A.T."/>
            <person name="Koren S."/>
            <person name="Bechman K.B."/>
            <person name="Herman A."/>
            <person name="Abrahante J.E."/>
            <person name="Garbe J."/>
        </authorList>
    </citation>
    <scope>NUCLEOTIDE SEQUENCE</scope>
    <source>
        <strain evidence="2">Duluth1</strain>
        <tissue evidence="2">Whole animal</tissue>
    </source>
</reference>
<feature type="compositionally biased region" description="Basic and acidic residues" evidence="1">
    <location>
        <begin position="278"/>
        <end position="290"/>
    </location>
</feature>